<dbReference type="PROSITE" id="PS00759">
    <property type="entry name" value="ARGE_DAPE_CPG2_2"/>
    <property type="match status" value="1"/>
</dbReference>
<dbReference type="PANTHER" id="PTHR45892">
    <property type="entry name" value="AMINOACYLASE-1"/>
    <property type="match status" value="1"/>
</dbReference>
<dbReference type="EC" id="3.5.1.14" evidence="3"/>
<dbReference type="NCBIfam" id="TIGR01880">
    <property type="entry name" value="Ac-peptdase-euk"/>
    <property type="match status" value="1"/>
</dbReference>
<evidence type="ECO:0000256" key="2">
    <source>
        <dbReference type="ARBA" id="ARBA00006247"/>
    </source>
</evidence>
<dbReference type="PIRSF" id="PIRSF036696">
    <property type="entry name" value="ACY-1"/>
    <property type="match status" value="1"/>
</dbReference>
<organism evidence="12 13">
    <name type="scientific">Polypedilum vanderplanki</name>
    <name type="common">Sleeping chironomid midge</name>
    <dbReference type="NCBI Taxonomy" id="319348"/>
    <lineage>
        <taxon>Eukaryota</taxon>
        <taxon>Metazoa</taxon>
        <taxon>Ecdysozoa</taxon>
        <taxon>Arthropoda</taxon>
        <taxon>Hexapoda</taxon>
        <taxon>Insecta</taxon>
        <taxon>Pterygota</taxon>
        <taxon>Neoptera</taxon>
        <taxon>Endopterygota</taxon>
        <taxon>Diptera</taxon>
        <taxon>Nematocera</taxon>
        <taxon>Chironomoidea</taxon>
        <taxon>Chironomidae</taxon>
        <taxon>Chironominae</taxon>
        <taxon>Polypedilum</taxon>
        <taxon>Polypedilum</taxon>
    </lineage>
</organism>
<comment type="subcellular location">
    <subcellularLocation>
        <location evidence="1">Cytoplasm</location>
    </subcellularLocation>
</comment>
<keyword evidence="6" id="KW-0378">Hydrolase</keyword>
<evidence type="ECO:0000256" key="9">
    <source>
        <dbReference type="PIRSR" id="PIRSR036696-1"/>
    </source>
</evidence>
<dbReference type="EMBL" id="JADBJN010000001">
    <property type="protein sequence ID" value="KAG5683327.1"/>
    <property type="molecule type" value="Genomic_DNA"/>
</dbReference>
<dbReference type="Gene3D" id="1.10.150.900">
    <property type="match status" value="1"/>
</dbReference>
<dbReference type="Pfam" id="PF07687">
    <property type="entry name" value="M20_dimer"/>
    <property type="match status" value="1"/>
</dbReference>
<dbReference type="PANTHER" id="PTHR45892:SF1">
    <property type="entry name" value="AMINOACYLASE-1"/>
    <property type="match status" value="1"/>
</dbReference>
<evidence type="ECO:0000259" key="11">
    <source>
        <dbReference type="Pfam" id="PF07687"/>
    </source>
</evidence>
<dbReference type="InterPro" id="IPR036264">
    <property type="entry name" value="Bact_exopeptidase_dim_dom"/>
</dbReference>
<keyword evidence="4" id="KW-0963">Cytoplasm</keyword>
<reference evidence="12" key="1">
    <citation type="submission" date="2021-03" db="EMBL/GenBank/DDBJ databases">
        <title>Chromosome level genome of the anhydrobiotic midge Polypedilum vanderplanki.</title>
        <authorList>
            <person name="Yoshida Y."/>
            <person name="Kikawada T."/>
            <person name="Gusev O."/>
        </authorList>
    </citation>
    <scope>NUCLEOTIDE SEQUENCE</scope>
    <source>
        <strain evidence="12">NIAS01</strain>
        <tissue evidence="12">Whole body or cell culture</tissue>
    </source>
</reference>
<evidence type="ECO:0000256" key="7">
    <source>
        <dbReference type="ARBA" id="ARBA00022833"/>
    </source>
</evidence>
<dbReference type="AlphaFoldDB" id="A0A9J6CN86"/>
<feature type="active site" description="Proton acceptor" evidence="9">
    <location>
        <position position="160"/>
    </location>
</feature>
<evidence type="ECO:0000256" key="3">
    <source>
        <dbReference type="ARBA" id="ARBA00011913"/>
    </source>
</evidence>
<dbReference type="GO" id="GO:0004046">
    <property type="term" value="F:aminoacylase activity"/>
    <property type="evidence" value="ECO:0007669"/>
    <property type="project" value="UniProtKB-EC"/>
</dbReference>
<feature type="domain" description="Peptidase M20 dimerisation" evidence="11">
    <location>
        <begin position="202"/>
        <end position="309"/>
    </location>
</feature>
<protein>
    <recommendedName>
        <fullName evidence="3">N-acyl-aliphatic-L-amino acid amidohydrolase</fullName>
        <ecNumber evidence="3">3.5.1.14</ecNumber>
    </recommendedName>
    <alternativeName>
        <fullName evidence="8">N-acyl-L-amino-acid amidohydrolase</fullName>
    </alternativeName>
</protein>
<dbReference type="SUPFAM" id="SSF53187">
    <property type="entry name" value="Zn-dependent exopeptidases"/>
    <property type="match status" value="1"/>
</dbReference>
<comment type="caution">
    <text evidence="12">The sequence shown here is derived from an EMBL/GenBank/DDBJ whole genome shotgun (WGS) entry which is preliminary data.</text>
</comment>
<dbReference type="GO" id="GO:0046872">
    <property type="term" value="F:metal ion binding"/>
    <property type="evidence" value="ECO:0007669"/>
    <property type="project" value="UniProtKB-KW"/>
</dbReference>
<dbReference type="Proteomes" id="UP001107558">
    <property type="component" value="Chromosome 1"/>
</dbReference>
<feature type="binding site" evidence="10">
    <location>
        <position position="161"/>
    </location>
    <ligand>
        <name>Zn(2+)</name>
        <dbReference type="ChEBI" id="CHEBI:29105"/>
        <label>2</label>
    </ligand>
</feature>
<evidence type="ECO:0000256" key="4">
    <source>
        <dbReference type="ARBA" id="ARBA00022490"/>
    </source>
</evidence>
<evidence type="ECO:0000256" key="10">
    <source>
        <dbReference type="PIRSR" id="PIRSR036696-2"/>
    </source>
</evidence>
<evidence type="ECO:0000256" key="5">
    <source>
        <dbReference type="ARBA" id="ARBA00022723"/>
    </source>
</evidence>
<keyword evidence="7 10" id="KW-0862">Zinc</keyword>
<dbReference type="Gene3D" id="3.40.630.10">
    <property type="entry name" value="Zn peptidases"/>
    <property type="match status" value="1"/>
</dbReference>
<evidence type="ECO:0000256" key="8">
    <source>
        <dbReference type="ARBA" id="ARBA00029656"/>
    </source>
</evidence>
<feature type="binding site" evidence="10">
    <location>
        <position position="93"/>
    </location>
    <ligand>
        <name>Zn(2+)</name>
        <dbReference type="ChEBI" id="CHEBI:29105"/>
        <label>1</label>
    </ligand>
</feature>
<dbReference type="InterPro" id="IPR011650">
    <property type="entry name" value="Peptidase_M20_dimer"/>
</dbReference>
<dbReference type="Pfam" id="PF01546">
    <property type="entry name" value="Peptidase_M20"/>
    <property type="match status" value="1"/>
</dbReference>
<feature type="binding site" evidence="10">
    <location>
        <position position="188"/>
    </location>
    <ligand>
        <name>Zn(2+)</name>
        <dbReference type="ChEBI" id="CHEBI:29105"/>
        <label>1</label>
    </ligand>
</feature>
<dbReference type="OrthoDB" id="3064516at2759"/>
<feature type="active site" evidence="9">
    <location>
        <position position="95"/>
    </location>
</feature>
<dbReference type="GO" id="GO:0006520">
    <property type="term" value="P:amino acid metabolic process"/>
    <property type="evidence" value="ECO:0007669"/>
    <property type="project" value="InterPro"/>
</dbReference>
<comment type="similarity">
    <text evidence="2">Belongs to the peptidase M20A family.</text>
</comment>
<dbReference type="SUPFAM" id="SSF55031">
    <property type="entry name" value="Bacterial exopeptidase dimerisation domain"/>
    <property type="match status" value="1"/>
</dbReference>
<proteinExistence type="inferred from homology"/>
<dbReference type="FunFam" id="1.10.150.900:FF:000001">
    <property type="entry name" value="Aminoacylase-1, putative"/>
    <property type="match status" value="1"/>
</dbReference>
<comment type="cofactor">
    <cofactor evidence="10">
        <name>Zn(2+)</name>
        <dbReference type="ChEBI" id="CHEBI:29105"/>
    </cofactor>
    <text evidence="10">Binds 2 Zn(2+) ions per subunit.</text>
</comment>
<dbReference type="FunFam" id="3.30.70.360:FF:000005">
    <property type="entry name" value="Putative Aminoacylase-1"/>
    <property type="match status" value="1"/>
</dbReference>
<feature type="binding site" evidence="10">
    <location>
        <position position="385"/>
    </location>
    <ligand>
        <name>Zn(2+)</name>
        <dbReference type="ChEBI" id="CHEBI:29105"/>
        <label>2</label>
    </ligand>
</feature>
<dbReference type="InterPro" id="IPR010159">
    <property type="entry name" value="N-acyl_aa_amidohydrolase"/>
</dbReference>
<evidence type="ECO:0000313" key="13">
    <source>
        <dbReference type="Proteomes" id="UP001107558"/>
    </source>
</evidence>
<dbReference type="InterPro" id="IPR002933">
    <property type="entry name" value="Peptidase_M20"/>
</dbReference>
<dbReference type="GO" id="GO:0005737">
    <property type="term" value="C:cytoplasm"/>
    <property type="evidence" value="ECO:0007669"/>
    <property type="project" value="UniProtKB-SubCell"/>
</dbReference>
<dbReference type="Gene3D" id="3.30.70.360">
    <property type="match status" value="1"/>
</dbReference>
<dbReference type="FunFam" id="3.40.630.10:FF:000019">
    <property type="entry name" value="Aminoacylase 1"/>
    <property type="match status" value="1"/>
</dbReference>
<name>A0A9J6CN86_POLVA</name>
<gene>
    <name evidence="12" type="ORF">PVAND_012613</name>
</gene>
<accession>A0A9J6CN86</accession>
<dbReference type="CDD" id="cd05646">
    <property type="entry name" value="M20_AcylaseI_like"/>
    <property type="match status" value="1"/>
</dbReference>
<feature type="binding site" evidence="10">
    <location>
        <position position="126"/>
    </location>
    <ligand>
        <name>Zn(2+)</name>
        <dbReference type="ChEBI" id="CHEBI:29105"/>
        <label>2</label>
    </ligand>
</feature>
<sequence>MECNLILRDEEKNKQYQNWENNEEIQIFREYLRIPTVHPNIDYRDCVRFLFRLADEIGLSAKIFYPIEKSKPVVVLTMLGTNPELKSIILNSHMDVVPVFEEYWTHKPFDAEMDEEGRIFARGAQDMKCCGMQYLSALRYFKRKNIQFKRTIHVVFVPNEELGGQGGMADFVHTTEFRALNCGFSLDEGIASPTDTFNVFYAERCIWHIIFTINGNNGHGALLLKDTAPEKLRKILDRFYDFRDTQVKKLLENPDLTIGDVTTVNITMINGGVQLNTVPPEIRVMTDIRLAVDVDHEQFENMVKSWCIEAGNVEYEFDLKDPFIPPTKLDESNIYWHAFKSAVSEANIKTKVQVFPGGTDSRYLRSVGIPAIGFSPMNNTPVLLHDHDEFLQADVYLRGIEIYKKIISKVANC</sequence>
<evidence type="ECO:0000256" key="6">
    <source>
        <dbReference type="ARBA" id="ARBA00022801"/>
    </source>
</evidence>
<feature type="binding site" evidence="10">
    <location>
        <position position="126"/>
    </location>
    <ligand>
        <name>Zn(2+)</name>
        <dbReference type="ChEBI" id="CHEBI:29105"/>
        <label>1</label>
    </ligand>
</feature>
<dbReference type="InterPro" id="IPR001261">
    <property type="entry name" value="ArgE/DapE_CS"/>
</dbReference>
<dbReference type="InterPro" id="IPR052083">
    <property type="entry name" value="Aminoacylase-1_M20A"/>
</dbReference>
<keyword evidence="5 10" id="KW-0479">Metal-binding</keyword>
<keyword evidence="13" id="KW-1185">Reference proteome</keyword>
<evidence type="ECO:0000313" key="12">
    <source>
        <dbReference type="EMBL" id="KAG5683327.1"/>
    </source>
</evidence>
<evidence type="ECO:0000256" key="1">
    <source>
        <dbReference type="ARBA" id="ARBA00004496"/>
    </source>
</evidence>